<evidence type="ECO:0000313" key="1">
    <source>
        <dbReference type="EMBL" id="KAI0050339.1"/>
    </source>
</evidence>
<reference evidence="1" key="2">
    <citation type="journal article" date="2022" name="New Phytol.">
        <title>Evolutionary transition to the ectomycorrhizal habit in the genomes of a hyperdiverse lineage of mushroom-forming fungi.</title>
        <authorList>
            <person name="Looney B."/>
            <person name="Miyauchi S."/>
            <person name="Morin E."/>
            <person name="Drula E."/>
            <person name="Courty P.E."/>
            <person name="Kohler A."/>
            <person name="Kuo A."/>
            <person name="LaButti K."/>
            <person name="Pangilinan J."/>
            <person name="Lipzen A."/>
            <person name="Riley R."/>
            <person name="Andreopoulos W."/>
            <person name="He G."/>
            <person name="Johnson J."/>
            <person name="Nolan M."/>
            <person name="Tritt A."/>
            <person name="Barry K.W."/>
            <person name="Grigoriev I.V."/>
            <person name="Nagy L.G."/>
            <person name="Hibbett D."/>
            <person name="Henrissat B."/>
            <person name="Matheny P.B."/>
            <person name="Labbe J."/>
            <person name="Martin F.M."/>
        </authorList>
    </citation>
    <scope>NUCLEOTIDE SEQUENCE</scope>
    <source>
        <strain evidence="1">FP105234-sp</strain>
    </source>
</reference>
<dbReference type="Proteomes" id="UP000814033">
    <property type="component" value="Unassembled WGS sequence"/>
</dbReference>
<organism evidence="1 2">
    <name type="scientific">Auriscalpium vulgare</name>
    <dbReference type="NCBI Taxonomy" id="40419"/>
    <lineage>
        <taxon>Eukaryota</taxon>
        <taxon>Fungi</taxon>
        <taxon>Dikarya</taxon>
        <taxon>Basidiomycota</taxon>
        <taxon>Agaricomycotina</taxon>
        <taxon>Agaricomycetes</taxon>
        <taxon>Russulales</taxon>
        <taxon>Auriscalpiaceae</taxon>
        <taxon>Auriscalpium</taxon>
    </lineage>
</organism>
<protein>
    <submittedName>
        <fullName evidence="1">Uncharacterized protein</fullName>
    </submittedName>
</protein>
<comment type="caution">
    <text evidence="1">The sequence shown here is derived from an EMBL/GenBank/DDBJ whole genome shotgun (WGS) entry which is preliminary data.</text>
</comment>
<sequence length="511" mass="56259">MSSSTRKLSPLEARLHQAALHAGKPLTQKEVDTLAPDAAARTGAINFLLGAELLKVMKDPKGGLSYRVVTKNELDIKKGMSGEESMVLGHIQAAGNNGIWTKHLKAKTELHQTVIDRCLKSLTQKQLVKAVKGVKYPTRKIYMMAHLEPSVELTGGPWYTDNELDTEFIKLLCSACLRYIKDKTFPKHKVDDDSPASSQPLYPISGAPSYPTSQQVLTFLSKSKITETQFNEDHVDMLLNVLVLDGEIEKLPAFGAALWDANVDDDAADAGSESEDDGRARRKKRKHKRDSSVSSKTKKRKKELDSDANMSSSGSGSDSEDDRPKHRSRKSKSTKEKGKGKKRKRDSGTEDEGGSDRETKKRKKTRKVDRSDEESDDEDNKKSKHKPKSKSRSKSKSSKRSRGSSPDTQSDSDSSSSTASDSKHSSSKSRSKSKSKVRARSSSPAPNVLDDVFSGGAYVYRAVRQERVALGWSQAPCGRCPVFDFCKDGGPVGPRGCEYYGEWLGKAVVEL</sequence>
<proteinExistence type="predicted"/>
<evidence type="ECO:0000313" key="2">
    <source>
        <dbReference type="Proteomes" id="UP000814033"/>
    </source>
</evidence>
<keyword evidence="2" id="KW-1185">Reference proteome</keyword>
<gene>
    <name evidence="1" type="ORF">FA95DRAFT_1555851</name>
</gene>
<dbReference type="EMBL" id="MU275863">
    <property type="protein sequence ID" value="KAI0050339.1"/>
    <property type="molecule type" value="Genomic_DNA"/>
</dbReference>
<name>A0ACB8S228_9AGAM</name>
<accession>A0ACB8S228</accession>
<reference evidence="1" key="1">
    <citation type="submission" date="2021-02" db="EMBL/GenBank/DDBJ databases">
        <authorList>
            <consortium name="DOE Joint Genome Institute"/>
            <person name="Ahrendt S."/>
            <person name="Looney B.P."/>
            <person name="Miyauchi S."/>
            <person name="Morin E."/>
            <person name="Drula E."/>
            <person name="Courty P.E."/>
            <person name="Chicoki N."/>
            <person name="Fauchery L."/>
            <person name="Kohler A."/>
            <person name="Kuo A."/>
            <person name="Labutti K."/>
            <person name="Pangilinan J."/>
            <person name="Lipzen A."/>
            <person name="Riley R."/>
            <person name="Andreopoulos W."/>
            <person name="He G."/>
            <person name="Johnson J."/>
            <person name="Barry K.W."/>
            <person name="Grigoriev I.V."/>
            <person name="Nagy L."/>
            <person name="Hibbett D."/>
            <person name="Henrissat B."/>
            <person name="Matheny P.B."/>
            <person name="Labbe J."/>
            <person name="Martin F."/>
        </authorList>
    </citation>
    <scope>NUCLEOTIDE SEQUENCE</scope>
    <source>
        <strain evidence="1">FP105234-sp</strain>
    </source>
</reference>